<protein>
    <submittedName>
        <fullName evidence="1">Cysteine-rich CWC family protein</fullName>
    </submittedName>
</protein>
<sequence length="80" mass="8471">MTTDKTNAQREDAEDMPYDRADRNRCPLCGGPNGCAIEAGKPAESCWCMRATIEKNVLASVPLPLQGRACICPACAAGGK</sequence>
<name>A0ABT6TDK8_9BACL</name>
<evidence type="ECO:0000313" key="2">
    <source>
        <dbReference type="Proteomes" id="UP001161691"/>
    </source>
</evidence>
<dbReference type="RefSeq" id="WP_282907080.1">
    <property type="nucleotide sequence ID" value="NZ_JAGRPV010000001.1"/>
</dbReference>
<reference evidence="1" key="1">
    <citation type="submission" date="2023-04" db="EMBL/GenBank/DDBJ databases">
        <title>Comparative genomic analysis of Cohnella hashimotonis sp. nov., isolated from the International Space Station.</title>
        <authorList>
            <person name="Venkateswaran K."/>
            <person name="Simpson A."/>
        </authorList>
    </citation>
    <scope>NUCLEOTIDE SEQUENCE</scope>
    <source>
        <strain evidence="1">F6_2S_P_1</strain>
    </source>
</reference>
<keyword evidence="2" id="KW-1185">Reference proteome</keyword>
<evidence type="ECO:0000313" key="1">
    <source>
        <dbReference type="EMBL" id="MDI4644049.1"/>
    </source>
</evidence>
<organism evidence="1 2">
    <name type="scientific">Cohnella hashimotonis</name>
    <dbReference type="NCBI Taxonomy" id="2826895"/>
    <lineage>
        <taxon>Bacteria</taxon>
        <taxon>Bacillati</taxon>
        <taxon>Bacillota</taxon>
        <taxon>Bacilli</taxon>
        <taxon>Bacillales</taxon>
        <taxon>Paenibacillaceae</taxon>
        <taxon>Cohnella</taxon>
    </lineage>
</organism>
<proteinExistence type="predicted"/>
<dbReference type="Proteomes" id="UP001161691">
    <property type="component" value="Unassembled WGS sequence"/>
</dbReference>
<comment type="caution">
    <text evidence="1">The sequence shown here is derived from an EMBL/GenBank/DDBJ whole genome shotgun (WGS) entry which is preliminary data.</text>
</comment>
<dbReference type="EMBL" id="JAGRPV010000001">
    <property type="protein sequence ID" value="MDI4644049.1"/>
    <property type="molecule type" value="Genomic_DNA"/>
</dbReference>
<gene>
    <name evidence="1" type="ORF">KB449_03715</name>
</gene>
<dbReference type="Pfam" id="PF14375">
    <property type="entry name" value="Cys_rich_CWC"/>
    <property type="match status" value="1"/>
</dbReference>
<accession>A0ABT6TDK8</accession>
<dbReference type="InterPro" id="IPR032720">
    <property type="entry name" value="Cys_rich_CWC"/>
</dbReference>